<reference evidence="3 4" key="1">
    <citation type="submission" date="2015-10" db="EMBL/GenBank/DDBJ databases">
        <title>Draft genome sequence of Streptomyces curacoi DSM 40107, type strain for the species Streptomyces curacoi.</title>
        <authorList>
            <person name="Ruckert C."/>
            <person name="Winkler A."/>
            <person name="Kalinowski J."/>
            <person name="Kampfer P."/>
            <person name="Glaeser S."/>
        </authorList>
    </citation>
    <scope>NUCLEOTIDE SEQUENCE [LARGE SCALE GENOMIC DNA]</scope>
    <source>
        <strain evidence="3 4">DSM 40107</strain>
    </source>
</reference>
<name>A0A117P0N7_9ACTN</name>
<dbReference type="AlphaFoldDB" id="A0A117P0N7"/>
<feature type="transmembrane region" description="Helical" evidence="2">
    <location>
        <begin position="36"/>
        <end position="63"/>
    </location>
</feature>
<keyword evidence="4" id="KW-1185">Reference proteome</keyword>
<comment type="caution">
    <text evidence="3">The sequence shown here is derived from an EMBL/GenBank/DDBJ whole genome shotgun (WGS) entry which is preliminary data.</text>
</comment>
<evidence type="ECO:0000256" key="2">
    <source>
        <dbReference type="SAM" id="Phobius"/>
    </source>
</evidence>
<keyword evidence="2" id="KW-0472">Membrane</keyword>
<sequence length="140" mass="13265">MLAALSAGSAVGGLLNGAVAWRSAAGTRLPRQAAGLGLALCGAGLAQGLGALTLAVAVAGLFVSPLITTAYLVADEAAAPDARVRAGDWVNTAVNAGSTASGGVLRGDRRGDAGDGDGDGGGGGAGVRRTRGTEASVPLA</sequence>
<dbReference type="RefSeq" id="WP_062155397.1">
    <property type="nucleotide sequence ID" value="NZ_KQ947992.1"/>
</dbReference>
<keyword evidence="2" id="KW-1133">Transmembrane helix</keyword>
<evidence type="ECO:0000313" key="4">
    <source>
        <dbReference type="Proteomes" id="UP000054024"/>
    </source>
</evidence>
<dbReference type="PANTHER" id="PTHR23542">
    <property type="match status" value="1"/>
</dbReference>
<dbReference type="STRING" id="146536.AQI70_29595"/>
<organism evidence="3 4">
    <name type="scientific">Streptomyces curacoi</name>
    <dbReference type="NCBI Taxonomy" id="146536"/>
    <lineage>
        <taxon>Bacteria</taxon>
        <taxon>Bacillati</taxon>
        <taxon>Actinomycetota</taxon>
        <taxon>Actinomycetes</taxon>
        <taxon>Kitasatosporales</taxon>
        <taxon>Streptomycetaceae</taxon>
        <taxon>Streptomyces</taxon>
    </lineage>
</organism>
<dbReference type="PANTHER" id="PTHR23542:SF1">
    <property type="entry name" value="MAJOR FACILITATOR SUPERFAMILY (MFS) PROFILE DOMAIN-CONTAINING PROTEIN"/>
    <property type="match status" value="1"/>
</dbReference>
<protein>
    <submittedName>
        <fullName evidence="3">Uncharacterized protein</fullName>
    </submittedName>
</protein>
<evidence type="ECO:0000313" key="3">
    <source>
        <dbReference type="EMBL" id="KUM70889.1"/>
    </source>
</evidence>
<dbReference type="EMBL" id="LMWJ01000023">
    <property type="protein sequence ID" value="KUM70889.1"/>
    <property type="molecule type" value="Genomic_DNA"/>
</dbReference>
<feature type="region of interest" description="Disordered" evidence="1">
    <location>
        <begin position="94"/>
        <end position="140"/>
    </location>
</feature>
<evidence type="ECO:0000256" key="1">
    <source>
        <dbReference type="SAM" id="MobiDB-lite"/>
    </source>
</evidence>
<gene>
    <name evidence="3" type="ORF">AQI70_29595</name>
</gene>
<dbReference type="Proteomes" id="UP000054024">
    <property type="component" value="Unassembled WGS sequence"/>
</dbReference>
<accession>A0A117P0N7</accession>
<keyword evidence="2" id="KW-0812">Transmembrane</keyword>
<proteinExistence type="predicted"/>